<evidence type="ECO:0000256" key="2">
    <source>
        <dbReference type="SAM" id="Phobius"/>
    </source>
</evidence>
<keyword evidence="4" id="KW-1185">Reference proteome</keyword>
<feature type="region of interest" description="Disordered" evidence="1">
    <location>
        <begin position="42"/>
        <end position="76"/>
    </location>
</feature>
<dbReference type="Proteomes" id="UP000008066">
    <property type="component" value="Unassembled WGS sequence"/>
</dbReference>
<feature type="transmembrane region" description="Helical" evidence="2">
    <location>
        <begin position="193"/>
        <end position="213"/>
    </location>
</feature>
<protein>
    <submittedName>
        <fullName evidence="3">Uncharacterized protein</fullName>
    </submittedName>
</protein>
<evidence type="ECO:0000313" key="3">
    <source>
        <dbReference type="EMBL" id="EGS23287.1"/>
    </source>
</evidence>
<dbReference type="RefSeq" id="XP_006691478.1">
    <property type="nucleotide sequence ID" value="XM_006691415.1"/>
</dbReference>
<keyword evidence="2" id="KW-0812">Transmembrane</keyword>
<accession>G0S0C6</accession>
<dbReference type="EMBL" id="GL988037">
    <property type="protein sequence ID" value="EGS23287.1"/>
    <property type="molecule type" value="Genomic_DNA"/>
</dbReference>
<evidence type="ECO:0000256" key="1">
    <source>
        <dbReference type="SAM" id="MobiDB-lite"/>
    </source>
</evidence>
<dbReference type="KEGG" id="cthr:CTHT_0009540"/>
<dbReference type="HOGENOM" id="CLU_031892_0_1_1"/>
<reference evidence="3 4" key="1">
    <citation type="journal article" date="2011" name="Cell">
        <title>Insight into structure and assembly of the nuclear pore complex by utilizing the genome of a eukaryotic thermophile.</title>
        <authorList>
            <person name="Amlacher S."/>
            <person name="Sarges P."/>
            <person name="Flemming D."/>
            <person name="van Noort V."/>
            <person name="Kunze R."/>
            <person name="Devos D.P."/>
            <person name="Arumugam M."/>
            <person name="Bork P."/>
            <person name="Hurt E."/>
        </authorList>
    </citation>
    <scope>NUCLEOTIDE SEQUENCE [LARGE SCALE GENOMIC DNA]</scope>
    <source>
        <strain evidence="4">DSM 1495 / CBS 144.50 / IMI 039719</strain>
    </source>
</reference>
<dbReference type="GeneID" id="18254992"/>
<evidence type="ECO:0000313" key="4">
    <source>
        <dbReference type="Proteomes" id="UP000008066"/>
    </source>
</evidence>
<dbReference type="AlphaFoldDB" id="G0S0C6"/>
<name>G0S0C6_CHATD</name>
<feature type="compositionally biased region" description="Polar residues" evidence="1">
    <location>
        <begin position="46"/>
        <end position="76"/>
    </location>
</feature>
<keyword evidence="2" id="KW-1133">Transmembrane helix</keyword>
<keyword evidence="2" id="KW-0472">Membrane</keyword>
<gene>
    <name evidence="3" type="ORF">CTHT_0009540</name>
</gene>
<sequence length="243" mass="27648">MRLESSDYFRGKKLRLLIHHHWQRQVVNASQPESLIKSLKMPVSHRPTQATQQRQHPPLKPSQNRLLPENGLSSQQTTPLVVPGMATGLEAEVPSSLEILSPPPPTDKLELRPSDLITEVLGTLARELNLEKRFKPSLQTRELRPFERGYWRLDCSSWEPELKRSAWGFLTDYLGRGAAGWGTSCRRDEAFSWIRLYCWGCVVGHMYLVLYLASRRRILHTGMEWVAGDGTAVVVISPRVSAT</sequence>
<organism evidence="4">
    <name type="scientific">Chaetomium thermophilum (strain DSM 1495 / CBS 144.50 / IMI 039719)</name>
    <name type="common">Thermochaetoides thermophila</name>
    <dbReference type="NCBI Taxonomy" id="759272"/>
    <lineage>
        <taxon>Eukaryota</taxon>
        <taxon>Fungi</taxon>
        <taxon>Dikarya</taxon>
        <taxon>Ascomycota</taxon>
        <taxon>Pezizomycotina</taxon>
        <taxon>Sordariomycetes</taxon>
        <taxon>Sordariomycetidae</taxon>
        <taxon>Sordariales</taxon>
        <taxon>Chaetomiaceae</taxon>
        <taxon>Thermochaetoides</taxon>
    </lineage>
</organism>
<proteinExistence type="predicted"/>
<dbReference type="OrthoDB" id="5395975at2759"/>
<dbReference type="eggNOG" id="ENOG502S7U4">
    <property type="taxonomic scope" value="Eukaryota"/>
</dbReference>